<reference evidence="1" key="1">
    <citation type="submission" date="2021-01" db="EMBL/GenBank/DDBJ databases">
        <authorList>
            <person name="Corre E."/>
            <person name="Pelletier E."/>
            <person name="Niang G."/>
            <person name="Scheremetjew M."/>
            <person name="Finn R."/>
            <person name="Kale V."/>
            <person name="Holt S."/>
            <person name="Cochrane G."/>
            <person name="Meng A."/>
            <person name="Brown T."/>
            <person name="Cohen L."/>
        </authorList>
    </citation>
    <scope>NUCLEOTIDE SEQUENCE</scope>
    <source>
        <strain evidence="1">CCMP281</strain>
    </source>
</reference>
<dbReference type="EMBL" id="HBHX01017037">
    <property type="protein sequence ID" value="CAE0108880.1"/>
    <property type="molecule type" value="Transcribed_RNA"/>
</dbReference>
<proteinExistence type="predicted"/>
<name>A0A7S3AMW8_9EUKA</name>
<evidence type="ECO:0000313" key="1">
    <source>
        <dbReference type="EMBL" id="CAE0108880.1"/>
    </source>
</evidence>
<protein>
    <submittedName>
        <fullName evidence="1">Uncharacterized protein</fullName>
    </submittedName>
</protein>
<accession>A0A7S3AMW8</accession>
<sequence length="151" mass="16726">MAADEEEEEEDAQTICALELQVWLELDLLSRRLDYASVPLELLGLLPPPPTSGWPLEFAQQRAAYRHSARAELDAKLAGEGWPAELSPVGQATLMLADDAYPALRRATRLSYAIWAVISADDPVQPVLEAMGTSERLRMALLRMRDLARGL</sequence>
<gene>
    <name evidence="1" type="ORF">HERI1096_LOCUS9540</name>
</gene>
<dbReference type="AlphaFoldDB" id="A0A7S3AMW8"/>
<organism evidence="1">
    <name type="scientific">Haptolina ericina</name>
    <dbReference type="NCBI Taxonomy" id="156174"/>
    <lineage>
        <taxon>Eukaryota</taxon>
        <taxon>Haptista</taxon>
        <taxon>Haptophyta</taxon>
        <taxon>Prymnesiophyceae</taxon>
        <taxon>Prymnesiales</taxon>
        <taxon>Prymnesiaceae</taxon>
        <taxon>Haptolina</taxon>
    </lineage>
</organism>